<keyword evidence="2" id="KW-1185">Reference proteome</keyword>
<gene>
    <name evidence="1" type="ORF">ENC19_21695</name>
</gene>
<protein>
    <submittedName>
        <fullName evidence="1">Uncharacterized protein</fullName>
    </submittedName>
</protein>
<dbReference type="RefSeq" id="WP_164448942.1">
    <property type="nucleotide sequence ID" value="NZ_SAIY01000008.1"/>
</dbReference>
<organism evidence="1 2">
    <name type="scientific">Verrucosispora sioxanthis</name>
    <dbReference type="NCBI Taxonomy" id="2499994"/>
    <lineage>
        <taxon>Bacteria</taxon>
        <taxon>Bacillati</taxon>
        <taxon>Actinomycetota</taxon>
        <taxon>Actinomycetes</taxon>
        <taxon>Micromonosporales</taxon>
        <taxon>Micromonosporaceae</taxon>
        <taxon>Micromonospora</taxon>
    </lineage>
</organism>
<sequence>MTPDETESPSGQQPCYFFLSHAHPTTVDRTVELDYYERTVFEDLARVVGGLPRERPHWRTGMFRPCGDPSARSAARVERALATVAVFVALRSECYDTDEVAATERAAFLRQPATLHSRLPGQRLLPVLWEVPPGGAGEDTVAAIPGVPQYAETGLIALSRRRGERDAYERVLAYLGDSIIELAEGRGDAQPVPWPPRPPQTRTEFVIATLAVPPDLDPSGDAQPAARQDGPDRLREIATRVAATVDRARFDVQLVEVSAGYEQLGRRPAVLLVEERVWVDPATGVSVRRLLGALPAWVQPLIVPAGDEPLRAPEDDGWGGRPARAAVGHRASRPRIMAAADDPLTIIAVTIGRAVRHFDDEHLVERRYPPRPRSNSHPEE</sequence>
<evidence type="ECO:0000313" key="2">
    <source>
        <dbReference type="Proteomes" id="UP000478148"/>
    </source>
</evidence>
<dbReference type="Proteomes" id="UP000478148">
    <property type="component" value="Unassembled WGS sequence"/>
</dbReference>
<proteinExistence type="predicted"/>
<dbReference type="AlphaFoldDB" id="A0A6M1LA45"/>
<evidence type="ECO:0000313" key="1">
    <source>
        <dbReference type="EMBL" id="NGM15069.1"/>
    </source>
</evidence>
<reference evidence="1 2" key="1">
    <citation type="submission" date="2020-02" db="EMBL/GenBank/DDBJ databases">
        <title>Draft Genome Sequence of Verrucosispora sp. Strain CWR15, Isolated from Gulf of Mexico Sponge.</title>
        <authorList>
            <person name="Kennedy S.J."/>
            <person name="Cella E."/>
            <person name="Azarian T."/>
            <person name="Baker B.J."/>
            <person name="Shaw L.N."/>
        </authorList>
    </citation>
    <scope>NUCLEOTIDE SEQUENCE [LARGE SCALE GENOMIC DNA]</scope>
    <source>
        <strain evidence="1 2">CWR15</strain>
    </source>
</reference>
<comment type="caution">
    <text evidence="1">The sequence shown here is derived from an EMBL/GenBank/DDBJ whole genome shotgun (WGS) entry which is preliminary data.</text>
</comment>
<dbReference type="EMBL" id="SAIY01000008">
    <property type="protein sequence ID" value="NGM15069.1"/>
    <property type="molecule type" value="Genomic_DNA"/>
</dbReference>
<accession>A0A6M1LA45</accession>
<name>A0A6M1LA45_9ACTN</name>